<dbReference type="GeneID" id="30071579"/>
<protein>
    <submittedName>
        <fullName evidence="1">Uncharacterized protein</fullName>
    </submittedName>
</protein>
<dbReference type="EMBL" id="DS022242">
    <property type="protein sequence ID" value="EWG36726.1"/>
    <property type="molecule type" value="Genomic_DNA"/>
</dbReference>
<reference evidence="1 2" key="1">
    <citation type="journal article" date="2010" name="Nature">
        <title>Comparative genomics reveals mobile pathogenicity chromosomes in Fusarium.</title>
        <authorList>
            <person name="Ma L.J."/>
            <person name="van der Does H.C."/>
            <person name="Borkovich K.A."/>
            <person name="Coleman J.J."/>
            <person name="Daboussi M.J."/>
            <person name="Di Pietro A."/>
            <person name="Dufresne M."/>
            <person name="Freitag M."/>
            <person name="Grabherr M."/>
            <person name="Henrissat B."/>
            <person name="Houterman P.M."/>
            <person name="Kang S."/>
            <person name="Shim W.B."/>
            <person name="Woloshuk C."/>
            <person name="Xie X."/>
            <person name="Xu J.R."/>
            <person name="Antoniw J."/>
            <person name="Baker S.E."/>
            <person name="Bluhm B.H."/>
            <person name="Breakspear A."/>
            <person name="Brown D.W."/>
            <person name="Butchko R.A."/>
            <person name="Chapman S."/>
            <person name="Coulson R."/>
            <person name="Coutinho P.M."/>
            <person name="Danchin E.G."/>
            <person name="Diener A."/>
            <person name="Gale L.R."/>
            <person name="Gardiner D.M."/>
            <person name="Goff S."/>
            <person name="Hammond-Kosack K.E."/>
            <person name="Hilburn K."/>
            <person name="Hua-Van A."/>
            <person name="Jonkers W."/>
            <person name="Kazan K."/>
            <person name="Kodira C.D."/>
            <person name="Koehrsen M."/>
            <person name="Kumar L."/>
            <person name="Lee Y.H."/>
            <person name="Li L."/>
            <person name="Manners J.M."/>
            <person name="Miranda-Saavedra D."/>
            <person name="Mukherjee M."/>
            <person name="Park G."/>
            <person name="Park J."/>
            <person name="Park S.Y."/>
            <person name="Proctor R.H."/>
            <person name="Regev A."/>
            <person name="Ruiz-Roldan M.C."/>
            <person name="Sain D."/>
            <person name="Sakthikumar S."/>
            <person name="Sykes S."/>
            <person name="Schwartz D.C."/>
            <person name="Turgeon B.G."/>
            <person name="Wapinski I."/>
            <person name="Yoder O."/>
            <person name="Young S."/>
            <person name="Zeng Q."/>
            <person name="Zhou S."/>
            <person name="Galagan J."/>
            <person name="Cuomo C.A."/>
            <person name="Kistler H.C."/>
            <person name="Rep M."/>
        </authorList>
    </citation>
    <scope>NUCLEOTIDE SEQUENCE [LARGE SCALE GENOMIC DNA]</scope>
    <source>
        <strain evidence="1">7600</strain>
        <strain evidence="2">M3125 / FGSC 7600</strain>
    </source>
</reference>
<dbReference type="Proteomes" id="UP000009096">
    <property type="component" value="Chromosome 1"/>
</dbReference>
<sequence length="105" mass="12379">MICFGCDLFLNGLFYAITEESCKHEPRSINDISITTSVFYRSIPSWQWIELDRNKGTKHESLKRSEICQPTTERRDVFQSWFSMCLGRGFLTNPHLLLLKKYLLK</sequence>
<dbReference type="EMBL" id="DS022242">
    <property type="protein sequence ID" value="EWG36727.1"/>
    <property type="molecule type" value="Genomic_DNA"/>
</dbReference>
<organism evidence="1 2">
    <name type="scientific">Gibberella moniliformis (strain M3125 / FGSC 7600)</name>
    <name type="common">Maize ear and stalk rot fungus</name>
    <name type="synonym">Fusarium verticillioides</name>
    <dbReference type="NCBI Taxonomy" id="334819"/>
    <lineage>
        <taxon>Eukaryota</taxon>
        <taxon>Fungi</taxon>
        <taxon>Dikarya</taxon>
        <taxon>Ascomycota</taxon>
        <taxon>Pezizomycotina</taxon>
        <taxon>Sordariomycetes</taxon>
        <taxon>Hypocreomycetidae</taxon>
        <taxon>Hypocreales</taxon>
        <taxon>Nectriaceae</taxon>
        <taxon>Fusarium</taxon>
        <taxon>Fusarium fujikuroi species complex</taxon>
    </lineage>
</organism>
<dbReference type="KEGG" id="fvr:FVEG_14703"/>
<evidence type="ECO:0000313" key="1">
    <source>
        <dbReference type="EMBL" id="EWG36726.1"/>
    </source>
</evidence>
<name>W7LDS4_GIBM7</name>
<keyword evidence="2" id="KW-1185">Reference proteome</keyword>
<dbReference type="AlphaFoldDB" id="W7LDS4"/>
<evidence type="ECO:0000313" key="2">
    <source>
        <dbReference type="Proteomes" id="UP000009096"/>
    </source>
</evidence>
<dbReference type="RefSeq" id="XP_018742918.1">
    <property type="nucleotide sequence ID" value="XM_018903670.1"/>
</dbReference>
<dbReference type="VEuPathDB" id="FungiDB:FVEG_14703"/>
<dbReference type="RefSeq" id="XP_018742917.1">
    <property type="nucleotide sequence ID" value="XM_018903669.1"/>
</dbReference>
<reference evidence="1" key="2">
    <citation type="submission" date="2013-11" db="EMBL/GenBank/DDBJ databases">
        <authorList>
            <consortium name="The Broad Institute Genome Sequencing Platform"/>
            <person name="Ma L.-J."/>
            <person name="Corby-Kistler H."/>
            <person name="Broz K."/>
            <person name="Gale L.R."/>
            <person name="Jonkers W."/>
            <person name="O'Donnell K."/>
            <person name="Ploetz R."/>
            <person name="Steinberg C."/>
            <person name="Schwartz D.C."/>
            <person name="VanEtten H."/>
            <person name="Zhou S."/>
            <person name="Young S.K."/>
            <person name="Zeng Q."/>
            <person name="Gargeya S."/>
            <person name="Fitzgerald M."/>
            <person name="Abouelleil A."/>
            <person name="Alvarado L."/>
            <person name="Chapman S.B."/>
            <person name="Gainer-Dewar J."/>
            <person name="Goldberg J."/>
            <person name="Griggs A."/>
            <person name="Gujja S."/>
            <person name="Hansen M."/>
            <person name="Howarth C."/>
            <person name="Imamovic A."/>
            <person name="Ireland A."/>
            <person name="Larimer J."/>
            <person name="McCowan C."/>
            <person name="Murphy C."/>
            <person name="Pearson M."/>
            <person name="Poon T.W."/>
            <person name="Priest M."/>
            <person name="Roberts A."/>
            <person name="Saif S."/>
            <person name="Shea T."/>
            <person name="Sykes S."/>
            <person name="Wortman J."/>
            <person name="Nusbaum C."/>
            <person name="Birren B."/>
        </authorList>
    </citation>
    <scope>NUCLEOTIDE SEQUENCE</scope>
    <source>
        <strain evidence="1">7600</strain>
    </source>
</reference>
<gene>
    <name evidence="1" type="ORF">FVEG_14703</name>
</gene>
<proteinExistence type="predicted"/>
<accession>W7LDS4</accession>